<name>A0A7Z7NH60_XANCH</name>
<organism evidence="1 2">
    <name type="scientific">Xanthomonas campestris pv. phaseoli</name>
    <dbReference type="NCBI Taxonomy" id="317013"/>
    <lineage>
        <taxon>Bacteria</taxon>
        <taxon>Pseudomonadati</taxon>
        <taxon>Pseudomonadota</taxon>
        <taxon>Gammaproteobacteria</taxon>
        <taxon>Lysobacterales</taxon>
        <taxon>Lysobacteraceae</taxon>
        <taxon>Xanthomonas</taxon>
    </lineage>
</organism>
<reference evidence="1 2" key="1">
    <citation type="submission" date="2017-10" db="EMBL/GenBank/DDBJ databases">
        <authorList>
            <person name="Regsiter A."/>
            <person name="William W."/>
        </authorList>
    </citation>
    <scope>NUCLEOTIDE SEQUENCE [LARGE SCALE GENOMIC DNA]</scope>
    <source>
        <strain evidence="1 2">CFBP6991</strain>
    </source>
</reference>
<evidence type="ECO:0000313" key="1">
    <source>
        <dbReference type="EMBL" id="SOO24464.1"/>
    </source>
</evidence>
<dbReference type="Proteomes" id="UP000234345">
    <property type="component" value="Unassembled WGS sequence"/>
</dbReference>
<dbReference type="EMBL" id="OCZC01000062">
    <property type="protein sequence ID" value="SOO24464.1"/>
    <property type="molecule type" value="Genomic_DNA"/>
</dbReference>
<dbReference type="AlphaFoldDB" id="A0A7Z7NH60"/>
<comment type="caution">
    <text evidence="1">The sequence shown here is derived from an EMBL/GenBank/DDBJ whole genome shotgun (WGS) entry which is preliminary data.</text>
</comment>
<protein>
    <submittedName>
        <fullName evidence="1">Uncharacterized protein</fullName>
    </submittedName>
</protein>
<gene>
    <name evidence="1" type="ORF">XFF6991_360077</name>
</gene>
<evidence type="ECO:0000313" key="2">
    <source>
        <dbReference type="Proteomes" id="UP000234345"/>
    </source>
</evidence>
<proteinExistence type="predicted"/>
<sequence length="44" mass="4556">MVAGQTDTAVDVRRHAVIARGVMRAALAVESEVPLGIPGIFPPS</sequence>
<accession>A0A7Z7NH60</accession>